<dbReference type="Pfam" id="PF13400">
    <property type="entry name" value="Tad"/>
    <property type="match status" value="1"/>
</dbReference>
<dbReference type="InterPro" id="IPR028087">
    <property type="entry name" value="Tad_N"/>
</dbReference>
<feature type="transmembrane region" description="Helical" evidence="1">
    <location>
        <begin position="12"/>
        <end position="35"/>
    </location>
</feature>
<comment type="caution">
    <text evidence="3">The sequence shown here is derived from an EMBL/GenBank/DDBJ whole genome shotgun (WGS) entry which is preliminary data.</text>
</comment>
<proteinExistence type="predicted"/>
<dbReference type="Proteomes" id="UP000236173">
    <property type="component" value="Unassembled WGS sequence"/>
</dbReference>
<evidence type="ECO:0000259" key="2">
    <source>
        <dbReference type="Pfam" id="PF13400"/>
    </source>
</evidence>
<keyword evidence="1" id="KW-0812">Transmembrane</keyword>
<dbReference type="InterPro" id="IPR011050">
    <property type="entry name" value="Pectin_lyase_fold/virulence"/>
</dbReference>
<dbReference type="SUPFAM" id="SSF51126">
    <property type="entry name" value="Pectin lyase-like"/>
    <property type="match status" value="1"/>
</dbReference>
<reference evidence="4" key="1">
    <citation type="submission" date="2017-09" db="EMBL/GenBank/DDBJ databases">
        <title>Metaegenomics of thermophilic ammonia-oxidizing enrichment culture.</title>
        <authorList>
            <person name="Kato S."/>
            <person name="Suzuki K."/>
        </authorList>
    </citation>
    <scope>NUCLEOTIDE SEQUENCE [LARGE SCALE GENOMIC DNA]</scope>
</reference>
<protein>
    <recommendedName>
        <fullName evidence="2">Putative Flp pilus-assembly TadG-like N-terminal domain-containing protein</fullName>
    </recommendedName>
</protein>
<evidence type="ECO:0000313" key="3">
    <source>
        <dbReference type="EMBL" id="GBC98409.1"/>
    </source>
</evidence>
<keyword evidence="1" id="KW-0472">Membrane</keyword>
<organism evidence="3 4">
    <name type="scientific">Candidatus Fervidibacter japonicus</name>
    <dbReference type="NCBI Taxonomy" id="2035412"/>
    <lineage>
        <taxon>Bacteria</taxon>
        <taxon>Candidatus Fervidibacterota</taxon>
        <taxon>Candidatus Fervidibacter</taxon>
    </lineage>
</organism>
<accession>A0A2H5XB46</accession>
<name>A0A2H5XB46_9BACT</name>
<sequence>MRDNARRRGMTLIFVAATLFVLLIVAAWVIDWGFLTFTKHQLQNFVDAAALAGAQDLPNLAQARQSALTAYARNYADNFNLPTPPTPQPIVCTDPVSPTTLCYRIGADEVQVTTPYAPDNAAPSPNRIHVRACRQVRLYFAPLLGTVARRVCAESTARKSGSVFPRGVIILDNGGGRALQLQGNAALTVANGSVHVNSSAPDALFAQGNAVLTAQQIQVTGNYRREGNAMLVPTPAVGQSPTPDPLSSLQPPNPSSLPVFTGRTINGIATLSPGIYTGPIRLEGNAFVTLQPGVYILRSGLLVSGNAQLVGSGVTLFNESGQIEVQGNGALQLSPPTDGPFAGITVFQPATNISPLWLSGNASFQLQGAVYLPRGVVHLEGSGMFQQSMVVAWRMELSGNAVVALTAQEPPAADSGAQGLALEN</sequence>
<dbReference type="EMBL" id="BEHT01000010">
    <property type="protein sequence ID" value="GBC98409.1"/>
    <property type="molecule type" value="Genomic_DNA"/>
</dbReference>
<keyword evidence="1" id="KW-1133">Transmembrane helix</keyword>
<dbReference type="AlphaFoldDB" id="A0A2H5XB46"/>
<gene>
    <name evidence="3" type="ORF">HRbin17_00921</name>
</gene>
<feature type="domain" description="Putative Flp pilus-assembly TadG-like N-terminal" evidence="2">
    <location>
        <begin position="10"/>
        <end position="56"/>
    </location>
</feature>
<evidence type="ECO:0000256" key="1">
    <source>
        <dbReference type="SAM" id="Phobius"/>
    </source>
</evidence>
<evidence type="ECO:0000313" key="4">
    <source>
        <dbReference type="Proteomes" id="UP000236173"/>
    </source>
</evidence>